<dbReference type="InterPro" id="IPR003231">
    <property type="entry name" value="ACP"/>
</dbReference>
<comment type="PTM">
    <text evidence="3">4'-phosphopantetheine is transferred from CoA to a specific serine of apo-ACP by AcpS. This modification is essential for activity because fatty acids are bound in thioester linkage to the sulfhydryl of the prosthetic group.</text>
</comment>
<dbReference type="SUPFAM" id="SSF47336">
    <property type="entry name" value="ACP-like"/>
    <property type="match status" value="1"/>
</dbReference>
<protein>
    <recommendedName>
        <fullName evidence="3">Acyl carrier protein</fullName>
        <shortName evidence="3">ACP</shortName>
    </recommendedName>
</protein>
<dbReference type="Gene3D" id="1.10.1200.10">
    <property type="entry name" value="ACP-like"/>
    <property type="match status" value="1"/>
</dbReference>
<keyword evidence="3" id="KW-0963">Cytoplasm</keyword>
<keyword evidence="6" id="KW-1185">Reference proteome</keyword>
<evidence type="ECO:0000256" key="1">
    <source>
        <dbReference type="ARBA" id="ARBA00022450"/>
    </source>
</evidence>
<evidence type="ECO:0000256" key="3">
    <source>
        <dbReference type="HAMAP-Rule" id="MF_01217"/>
    </source>
</evidence>
<keyword evidence="1 3" id="KW-0596">Phosphopantetheine</keyword>
<dbReference type="HAMAP" id="MF_01217">
    <property type="entry name" value="Acyl_carrier"/>
    <property type="match status" value="1"/>
</dbReference>
<comment type="subcellular location">
    <subcellularLocation>
        <location evidence="3">Cytoplasm</location>
    </subcellularLocation>
</comment>
<organism evidence="5 6">
    <name type="scientific">Patiriisocius hiemis</name>
    <dbReference type="NCBI Taxonomy" id="3075604"/>
    <lineage>
        <taxon>Bacteria</taxon>
        <taxon>Pseudomonadati</taxon>
        <taxon>Bacteroidota</taxon>
        <taxon>Flavobacteriia</taxon>
        <taxon>Flavobacteriales</taxon>
        <taxon>Flavobacteriaceae</taxon>
        <taxon>Patiriisocius</taxon>
    </lineage>
</organism>
<evidence type="ECO:0000313" key="5">
    <source>
        <dbReference type="EMBL" id="MDT0554828.1"/>
    </source>
</evidence>
<keyword evidence="2 3" id="KW-0597">Phosphoprotein</keyword>
<dbReference type="RefSeq" id="WP_311331785.1">
    <property type="nucleotide sequence ID" value="NZ_JAVRHZ010000001.1"/>
</dbReference>
<reference evidence="5 6" key="1">
    <citation type="submission" date="2023-09" db="EMBL/GenBank/DDBJ databases">
        <authorList>
            <person name="Rey-Velasco X."/>
        </authorList>
    </citation>
    <scope>NUCLEOTIDE SEQUENCE [LARGE SCALE GENOMIC DNA]</scope>
    <source>
        <strain evidence="5 6">W242</strain>
    </source>
</reference>
<evidence type="ECO:0000313" key="6">
    <source>
        <dbReference type="Proteomes" id="UP001254488"/>
    </source>
</evidence>
<accession>A0ABU2Y9H1</accession>
<dbReference type="PROSITE" id="PS50075">
    <property type="entry name" value="CARRIER"/>
    <property type="match status" value="1"/>
</dbReference>
<evidence type="ECO:0000259" key="4">
    <source>
        <dbReference type="PROSITE" id="PS50075"/>
    </source>
</evidence>
<keyword evidence="3" id="KW-0275">Fatty acid biosynthesis</keyword>
<comment type="pathway">
    <text evidence="3">Lipid metabolism; fatty acid biosynthesis.</text>
</comment>
<feature type="modified residue" description="O-(pantetheine 4'-phosphoryl)serine" evidence="3">
    <location>
        <position position="41"/>
    </location>
</feature>
<comment type="caution">
    <text evidence="5">The sequence shown here is derived from an EMBL/GenBank/DDBJ whole genome shotgun (WGS) entry which is preliminary data.</text>
</comment>
<comment type="similarity">
    <text evidence="3">Belongs to the acyl carrier protein (ACP) family.</text>
</comment>
<keyword evidence="3" id="KW-0443">Lipid metabolism</keyword>
<evidence type="ECO:0000256" key="2">
    <source>
        <dbReference type="ARBA" id="ARBA00022553"/>
    </source>
</evidence>
<feature type="domain" description="Carrier" evidence="4">
    <location>
        <begin position="1"/>
        <end position="81"/>
    </location>
</feature>
<sequence>MDTETIYNKLLPIVSTYLPEDVDIKAITPDSNLTNDLNINSVNLVDIVLDVEDAFDIVLENEDIENLQSVNDAITIIKSKLE</sequence>
<dbReference type="InterPro" id="IPR009081">
    <property type="entry name" value="PP-bd_ACP"/>
</dbReference>
<name>A0ABU2Y9H1_9FLAO</name>
<keyword evidence="3" id="KW-0276">Fatty acid metabolism</keyword>
<gene>
    <name evidence="3" type="primary">acpP</name>
    <name evidence="5" type="ORF">RM538_02365</name>
</gene>
<proteinExistence type="inferred from homology"/>
<dbReference type="EMBL" id="JAVRHZ010000001">
    <property type="protein sequence ID" value="MDT0554828.1"/>
    <property type="molecule type" value="Genomic_DNA"/>
</dbReference>
<dbReference type="Proteomes" id="UP001254488">
    <property type="component" value="Unassembled WGS sequence"/>
</dbReference>
<dbReference type="Pfam" id="PF00550">
    <property type="entry name" value="PP-binding"/>
    <property type="match status" value="1"/>
</dbReference>
<dbReference type="InterPro" id="IPR036736">
    <property type="entry name" value="ACP-like_sf"/>
</dbReference>
<keyword evidence="3" id="KW-0444">Lipid biosynthesis</keyword>
<comment type="function">
    <text evidence="3">Carrier of the growing fatty acid chain in fatty acid biosynthesis.</text>
</comment>